<dbReference type="InterPro" id="IPR027843">
    <property type="entry name" value="DUF4440"/>
</dbReference>
<dbReference type="AlphaFoldDB" id="K8XML0"/>
<proteinExistence type="predicted"/>
<comment type="caution">
    <text evidence="2">The sequence shown here is derived from an EMBL/GenBank/DDBJ whole genome shotgun (WGS) entry which is preliminary data.</text>
</comment>
<evidence type="ECO:0000313" key="3">
    <source>
        <dbReference type="Proteomes" id="UP000005951"/>
    </source>
</evidence>
<protein>
    <recommendedName>
        <fullName evidence="1">DUF4440 domain-containing protein</fullName>
    </recommendedName>
</protein>
<dbReference type="Pfam" id="PF14534">
    <property type="entry name" value="DUF4440"/>
    <property type="match status" value="1"/>
</dbReference>
<dbReference type="Gene3D" id="3.10.450.50">
    <property type="match status" value="1"/>
</dbReference>
<reference evidence="2 3" key="1">
    <citation type="journal article" date="2013" name="Genome Announc.">
        <title>Draft Genome Sequence of Rhodococcus opacus Strain M213 Shows a Diverse Catabolic Potential.</title>
        <authorList>
            <person name="Pathak A."/>
            <person name="Green S.J."/>
            <person name="Ogram A."/>
            <person name="Chauhan A."/>
        </authorList>
    </citation>
    <scope>NUCLEOTIDE SEQUENCE [LARGE SCALE GENOMIC DNA]</scope>
    <source>
        <strain evidence="2 3">M213</strain>
    </source>
</reference>
<dbReference type="EMBL" id="AJYC02000110">
    <property type="protein sequence ID" value="EKT78315.1"/>
    <property type="molecule type" value="Genomic_DNA"/>
</dbReference>
<name>K8XML0_RHOOP</name>
<dbReference type="SUPFAM" id="SSF54427">
    <property type="entry name" value="NTF2-like"/>
    <property type="match status" value="1"/>
</dbReference>
<dbReference type="Proteomes" id="UP000005951">
    <property type="component" value="Unassembled WGS sequence"/>
</dbReference>
<accession>K8XML0</accession>
<gene>
    <name evidence="2" type="ORF">WSS_A33550</name>
</gene>
<dbReference type="InterPro" id="IPR032710">
    <property type="entry name" value="NTF2-like_dom_sf"/>
</dbReference>
<feature type="domain" description="DUF4440" evidence="1">
    <location>
        <begin position="1"/>
        <end position="50"/>
    </location>
</feature>
<organism evidence="2 3">
    <name type="scientific">Rhodococcus opacus M213</name>
    <dbReference type="NCBI Taxonomy" id="1129896"/>
    <lineage>
        <taxon>Bacteria</taxon>
        <taxon>Bacillati</taxon>
        <taxon>Actinomycetota</taxon>
        <taxon>Actinomycetes</taxon>
        <taxon>Mycobacteriales</taxon>
        <taxon>Nocardiaceae</taxon>
        <taxon>Rhodococcus</taxon>
    </lineage>
</organism>
<evidence type="ECO:0000313" key="2">
    <source>
        <dbReference type="EMBL" id="EKT78315.1"/>
    </source>
</evidence>
<sequence>MIAGDVDALDELLADDHTARHITGYEQPKAEWLEQIRDHRFAHHRIDLQSLNPCRR</sequence>
<evidence type="ECO:0000259" key="1">
    <source>
        <dbReference type="Pfam" id="PF14534"/>
    </source>
</evidence>